<gene>
    <name evidence="5" type="primary">Ccdc88c_1</name>
    <name evidence="5" type="ORF">GTO96_0011892</name>
</gene>
<evidence type="ECO:0000256" key="1">
    <source>
        <dbReference type="ARBA" id="ARBA00004496"/>
    </source>
</evidence>
<dbReference type="GO" id="GO:0008017">
    <property type="term" value="F:microtubule binding"/>
    <property type="evidence" value="ECO:0007669"/>
    <property type="project" value="TreeGrafter"/>
</dbReference>
<dbReference type="GO" id="GO:0051959">
    <property type="term" value="F:dynein light intermediate chain binding"/>
    <property type="evidence" value="ECO:0007669"/>
    <property type="project" value="TreeGrafter"/>
</dbReference>
<feature type="non-terminal residue" evidence="5">
    <location>
        <position position="1"/>
    </location>
</feature>
<dbReference type="AlphaFoldDB" id="A0A8X8BJQ7"/>
<protein>
    <submittedName>
        <fullName evidence="5">DAPLE protein</fullName>
    </submittedName>
</protein>
<dbReference type="InterPro" id="IPR036872">
    <property type="entry name" value="CH_dom_sf"/>
</dbReference>
<dbReference type="Proteomes" id="UP000886611">
    <property type="component" value="Unassembled WGS sequence"/>
</dbReference>
<reference evidence="5 6" key="1">
    <citation type="journal article" date="2021" name="Cell">
        <title>Tracing the genetic footprints of vertebrate landing in non-teleost ray-finned fishes.</title>
        <authorList>
            <person name="Bi X."/>
            <person name="Wang K."/>
            <person name="Yang L."/>
            <person name="Pan H."/>
            <person name="Jiang H."/>
            <person name="Wei Q."/>
            <person name="Fang M."/>
            <person name="Yu H."/>
            <person name="Zhu C."/>
            <person name="Cai Y."/>
            <person name="He Y."/>
            <person name="Gan X."/>
            <person name="Zeng H."/>
            <person name="Yu D."/>
            <person name="Zhu Y."/>
            <person name="Jiang H."/>
            <person name="Qiu Q."/>
            <person name="Yang H."/>
            <person name="Zhang Y.E."/>
            <person name="Wang W."/>
            <person name="Zhu M."/>
            <person name="He S."/>
            <person name="Zhang G."/>
        </authorList>
    </citation>
    <scope>NUCLEOTIDE SEQUENCE [LARGE SCALE GENOMIC DNA]</scope>
    <source>
        <strain evidence="5">Bchr_013</strain>
    </source>
</reference>
<feature type="non-terminal residue" evidence="5">
    <location>
        <position position="213"/>
    </location>
</feature>
<dbReference type="InterPro" id="IPR043936">
    <property type="entry name" value="HOOK_N"/>
</dbReference>
<dbReference type="EMBL" id="JAATIS010008546">
    <property type="protein sequence ID" value="KAG2457424.1"/>
    <property type="molecule type" value="Genomic_DNA"/>
</dbReference>
<dbReference type="GO" id="GO:0005813">
    <property type="term" value="C:centrosome"/>
    <property type="evidence" value="ECO:0007669"/>
    <property type="project" value="TreeGrafter"/>
</dbReference>
<organism evidence="5 6">
    <name type="scientific">Polypterus senegalus</name>
    <name type="common">Senegal bichir</name>
    <dbReference type="NCBI Taxonomy" id="55291"/>
    <lineage>
        <taxon>Eukaryota</taxon>
        <taxon>Metazoa</taxon>
        <taxon>Chordata</taxon>
        <taxon>Craniata</taxon>
        <taxon>Vertebrata</taxon>
        <taxon>Euteleostomi</taxon>
        <taxon>Actinopterygii</taxon>
        <taxon>Polypteriformes</taxon>
        <taxon>Polypteridae</taxon>
        <taxon>Polypterus</taxon>
    </lineage>
</organism>
<dbReference type="PANTHER" id="PTHR18947:SF31">
    <property type="entry name" value="PROTEIN DAPLE"/>
    <property type="match status" value="1"/>
</dbReference>
<sequence>MGAPELCSHHVASYCKLQVETLQQLIVMNLPNVLTVGKDPFSEKSIEEMKKLLLLILGCAVQCERKEEFIEKIKQLEIETQAAIVSHIQEGFSLRCFRSVAFLKVTHNPENVFDIQWLEQPGGLPYDEMDSVCRSMMSHLRKLIDDRDDCFEHILDLTQERDYLLTQQPSSPMKNNLESLHGNISVITKDDRQHLAVELAEYKSKLRRTRQEL</sequence>
<evidence type="ECO:0000256" key="3">
    <source>
        <dbReference type="ARBA" id="ARBA00023054"/>
    </source>
</evidence>
<keyword evidence="6" id="KW-1185">Reference proteome</keyword>
<evidence type="ECO:0000256" key="2">
    <source>
        <dbReference type="ARBA" id="ARBA00022490"/>
    </source>
</evidence>
<comment type="subcellular location">
    <subcellularLocation>
        <location evidence="1">Cytoplasm</location>
    </subcellularLocation>
</comment>
<feature type="domain" description="HOOK N-terminal" evidence="4">
    <location>
        <begin position="23"/>
        <end position="90"/>
    </location>
</feature>
<accession>A0A8X8BJQ7</accession>
<dbReference type="Gene3D" id="1.10.418.10">
    <property type="entry name" value="Calponin-like domain"/>
    <property type="match status" value="1"/>
</dbReference>
<dbReference type="GO" id="GO:0031122">
    <property type="term" value="P:cytoplasmic microtubule organization"/>
    <property type="evidence" value="ECO:0007669"/>
    <property type="project" value="TreeGrafter"/>
</dbReference>
<keyword evidence="3" id="KW-0175">Coiled coil</keyword>
<dbReference type="GO" id="GO:0030705">
    <property type="term" value="P:cytoskeleton-dependent intracellular transport"/>
    <property type="evidence" value="ECO:0007669"/>
    <property type="project" value="InterPro"/>
</dbReference>
<proteinExistence type="predicted"/>
<evidence type="ECO:0000313" key="5">
    <source>
        <dbReference type="EMBL" id="KAG2457424.1"/>
    </source>
</evidence>
<comment type="caution">
    <text evidence="5">The sequence shown here is derived from an EMBL/GenBank/DDBJ whole genome shotgun (WGS) entry which is preliminary data.</text>
</comment>
<dbReference type="SUPFAM" id="SSF116907">
    <property type="entry name" value="Hook domain"/>
    <property type="match status" value="1"/>
</dbReference>
<evidence type="ECO:0000259" key="4">
    <source>
        <dbReference type="Pfam" id="PF19047"/>
    </source>
</evidence>
<dbReference type="GO" id="GO:0005737">
    <property type="term" value="C:cytoplasm"/>
    <property type="evidence" value="ECO:0007669"/>
    <property type="project" value="UniProtKB-SubCell"/>
</dbReference>
<dbReference type="PANTHER" id="PTHR18947">
    <property type="entry name" value="HOOK PROTEINS"/>
    <property type="match status" value="1"/>
</dbReference>
<keyword evidence="2" id="KW-0963">Cytoplasm</keyword>
<evidence type="ECO:0000313" key="6">
    <source>
        <dbReference type="Proteomes" id="UP000886611"/>
    </source>
</evidence>
<name>A0A8X8BJQ7_POLSE</name>
<dbReference type="Pfam" id="PF19047">
    <property type="entry name" value="HOOK_N"/>
    <property type="match status" value="1"/>
</dbReference>